<proteinExistence type="predicted"/>
<protein>
    <recommendedName>
        <fullName evidence="2">Macro domain-containing protein</fullName>
    </recommendedName>
</protein>
<dbReference type="AlphaFoldDB" id="A0A6F9EGV0"/>
<evidence type="ECO:0000313" key="3">
    <source>
        <dbReference type="EMBL" id="CAB3396284.1"/>
    </source>
</evidence>
<dbReference type="GO" id="GO:0140291">
    <property type="term" value="P:peptidyl-glutamate ADP-deribosylation"/>
    <property type="evidence" value="ECO:0007669"/>
    <property type="project" value="TreeGrafter"/>
</dbReference>
<organism evidence="3 4">
    <name type="scientific">Kyrpidia spormannii</name>
    <dbReference type="NCBI Taxonomy" id="2055160"/>
    <lineage>
        <taxon>Bacteria</taxon>
        <taxon>Bacillati</taxon>
        <taxon>Bacillota</taxon>
        <taxon>Bacilli</taxon>
        <taxon>Bacillales</taxon>
        <taxon>Alicyclobacillaceae</taxon>
        <taxon>Kyrpidia</taxon>
    </lineage>
</organism>
<dbReference type="InterPro" id="IPR002589">
    <property type="entry name" value="Macro_dom"/>
</dbReference>
<dbReference type="SMART" id="SM00506">
    <property type="entry name" value="A1pp"/>
    <property type="match status" value="1"/>
</dbReference>
<dbReference type="CDD" id="cd02901">
    <property type="entry name" value="Macro_Poa1p-like"/>
    <property type="match status" value="1"/>
</dbReference>
<evidence type="ECO:0000259" key="2">
    <source>
        <dbReference type="PROSITE" id="PS51154"/>
    </source>
</evidence>
<dbReference type="Proteomes" id="UP000502196">
    <property type="component" value="Chromosome"/>
</dbReference>
<evidence type="ECO:0000256" key="1">
    <source>
        <dbReference type="ARBA" id="ARBA00035885"/>
    </source>
</evidence>
<dbReference type="Pfam" id="PF01661">
    <property type="entry name" value="Macro"/>
    <property type="match status" value="1"/>
</dbReference>
<evidence type="ECO:0000313" key="4">
    <source>
        <dbReference type="Proteomes" id="UP000502196"/>
    </source>
</evidence>
<dbReference type="EMBL" id="LR792683">
    <property type="protein sequence ID" value="CAB3396284.1"/>
    <property type="molecule type" value="Genomic_DNA"/>
</dbReference>
<dbReference type="Gene3D" id="3.40.220.10">
    <property type="entry name" value="Leucine Aminopeptidase, subunit E, domain 1"/>
    <property type="match status" value="1"/>
</dbReference>
<feature type="domain" description="Macro" evidence="2">
    <location>
        <begin position="1"/>
        <end position="149"/>
    </location>
</feature>
<dbReference type="InterPro" id="IPR050892">
    <property type="entry name" value="ADP-ribose_metab_enzymes"/>
</dbReference>
<gene>
    <name evidence="3" type="ORF">COOX1_3530</name>
</gene>
<name>A0A6F9EGV0_9BACL</name>
<sequence>MLRYVATDLFQSPAQVLVNTVNTVGVMGKGVAKEFASIYPDMYTKYRALCERHLFDIGQLWLYKTSHKWILNFPTKRHWRSPSKVEYIEAGLKKFVDTYAQKGITSISFPLLGCGNGGLDFDSQVQPVMEKYLQPLPIDVFVHLTQKFNKSEAEHLKPAEMKRWLRSNPSILSFSEFWADIIELVQNGKEIVYKNSHYLVTVNKTDDGGLHFQVRDNGFIVSEDQFMALWTHLRSVGFTWQQELPAGLHQVYGPLFTLLQCLPYIERIGIDFRYPISNDSQSGIRIVPHRIVPTRRVEEQVIH</sequence>
<dbReference type="RefSeq" id="WP_170086672.1">
    <property type="nucleotide sequence ID" value="NZ_CP047971.1"/>
</dbReference>
<reference evidence="3 4" key="1">
    <citation type="submission" date="2020-04" db="EMBL/GenBank/DDBJ databases">
        <authorList>
            <person name="Hogendoorn C."/>
        </authorList>
    </citation>
    <scope>NUCLEOTIDE SEQUENCE [LARGE SCALE GENOMIC DNA]</scope>
    <source>
        <strain evidence="3">COOX1</strain>
    </source>
</reference>
<dbReference type="PROSITE" id="PS51154">
    <property type="entry name" value="MACRO"/>
    <property type="match status" value="1"/>
</dbReference>
<dbReference type="PANTHER" id="PTHR12521">
    <property type="entry name" value="PROTEIN C6ORF130"/>
    <property type="match status" value="1"/>
</dbReference>
<dbReference type="PANTHER" id="PTHR12521:SF0">
    <property type="entry name" value="ADP-RIBOSE GLYCOHYDROLASE OARD1"/>
    <property type="match status" value="1"/>
</dbReference>
<dbReference type="InterPro" id="IPR043472">
    <property type="entry name" value="Macro_dom-like"/>
</dbReference>
<dbReference type="SUPFAM" id="SSF52949">
    <property type="entry name" value="Macro domain-like"/>
    <property type="match status" value="1"/>
</dbReference>
<comment type="catalytic activity">
    <reaction evidence="1">
        <text>an N-(ADP-alpha-D-ribosyl)-thymidine in DNA + H2O = a thymidine in DNA + ADP-D-ribose</text>
        <dbReference type="Rhea" id="RHEA:71655"/>
        <dbReference type="Rhea" id="RHEA-COMP:13556"/>
        <dbReference type="Rhea" id="RHEA-COMP:18051"/>
        <dbReference type="ChEBI" id="CHEBI:15377"/>
        <dbReference type="ChEBI" id="CHEBI:57967"/>
        <dbReference type="ChEBI" id="CHEBI:137386"/>
        <dbReference type="ChEBI" id="CHEBI:191199"/>
    </reaction>
    <physiologicalReaction direction="left-to-right" evidence="1">
        <dbReference type="Rhea" id="RHEA:71656"/>
    </physiologicalReaction>
</comment>
<accession>A0A6F9EGV0</accession>